<evidence type="ECO:0000313" key="1">
    <source>
        <dbReference type="EMBL" id="KAK7019253.1"/>
    </source>
</evidence>
<proteinExistence type="predicted"/>
<protein>
    <recommendedName>
        <fullName evidence="3">F-box domain-containing protein</fullName>
    </recommendedName>
</protein>
<comment type="caution">
    <text evidence="1">The sequence shown here is derived from an EMBL/GenBank/DDBJ whole genome shotgun (WGS) entry which is preliminary data.</text>
</comment>
<reference evidence="1 2" key="1">
    <citation type="journal article" date="2024" name="J Genomics">
        <title>Draft genome sequencing and assembly of Favolaschia claudopus CIRM-BRFM 2984 isolated from oak limbs.</title>
        <authorList>
            <person name="Navarro D."/>
            <person name="Drula E."/>
            <person name="Chaduli D."/>
            <person name="Cazenave R."/>
            <person name="Ahrendt S."/>
            <person name="Wang J."/>
            <person name="Lipzen A."/>
            <person name="Daum C."/>
            <person name="Barry K."/>
            <person name="Grigoriev I.V."/>
            <person name="Favel A."/>
            <person name="Rosso M.N."/>
            <person name="Martin F."/>
        </authorList>
    </citation>
    <scope>NUCLEOTIDE SEQUENCE [LARGE SCALE GENOMIC DNA]</scope>
    <source>
        <strain evidence="1 2">CIRM-BRFM 2984</strain>
    </source>
</reference>
<name>A0AAW0B202_9AGAR</name>
<gene>
    <name evidence="1" type="ORF">R3P38DRAFT_2783093</name>
</gene>
<accession>A0AAW0B202</accession>
<evidence type="ECO:0000313" key="2">
    <source>
        <dbReference type="Proteomes" id="UP001362999"/>
    </source>
</evidence>
<dbReference type="Proteomes" id="UP001362999">
    <property type="component" value="Unassembled WGS sequence"/>
</dbReference>
<keyword evidence="2" id="KW-1185">Reference proteome</keyword>
<dbReference type="EMBL" id="JAWWNJ010000044">
    <property type="protein sequence ID" value="KAK7019253.1"/>
    <property type="molecule type" value="Genomic_DNA"/>
</dbReference>
<sequence length="633" mass="69729">MHHIFTQASSFRRAPNVMSRKDFHQHAWNRFQSQGLVDAETRPGVIGLTSEKKPLTLEAFKQAVILKHVAKENPDYPNSTQPAEPPGRVVHDSWSTVPHTLATRGQGTVRMLGLVDKAFDKCFEDSLLCPPESAFAGLPVELIIYIFHLFLDAFHPSGLSYRSGRGTLLLVSQSWHRIIVADGSFWRTFVVTPETTRQTIEHTLQVTGPRSLSVFVLDLRPQDDTQTANDRAVLLSSFGSILPTAFRWVELEIFSFSTLTMQALADHAIRQGIPALHRFALQSHARHPISVPLQLSSAVQSANFHHLVLHGVHLPGLWPSPTPELRSISLSDIPSRHAPNGRQLLALLACSNFLTSIELFRVGVCGDPVPLFDFSRVVLPSLTSLTLAFDSRNQSVNSLLEVLQYVDVPRLLCLNLSFANDRDLELYVTAAIAFSAPSVSVSGVLRSPSLVARLFLTFETVEKLDLVGTGERDILVSLGDRRRVDNNKTAVVLPRLRHLRVLATHWEALYESLLSRSSRGSVLESLELIPLGGSLDDTALDKYSEIRDTVHCVSWGHRTSLGRLTNQYPTLEAVGSQTASIALSSLHLLSPKTVDTLASSSSGSRLPRRCGICGEPGHAARTHRSFLESASGP</sequence>
<evidence type="ECO:0008006" key="3">
    <source>
        <dbReference type="Google" id="ProtNLM"/>
    </source>
</evidence>
<organism evidence="1 2">
    <name type="scientific">Favolaschia claudopus</name>
    <dbReference type="NCBI Taxonomy" id="2862362"/>
    <lineage>
        <taxon>Eukaryota</taxon>
        <taxon>Fungi</taxon>
        <taxon>Dikarya</taxon>
        <taxon>Basidiomycota</taxon>
        <taxon>Agaricomycotina</taxon>
        <taxon>Agaricomycetes</taxon>
        <taxon>Agaricomycetidae</taxon>
        <taxon>Agaricales</taxon>
        <taxon>Marasmiineae</taxon>
        <taxon>Mycenaceae</taxon>
        <taxon>Favolaschia</taxon>
    </lineage>
</organism>
<dbReference type="AlphaFoldDB" id="A0AAW0B202"/>